<name>A0ABS1QWQ8_9GAMM</name>
<dbReference type="PROSITE" id="PS51257">
    <property type="entry name" value="PROKAR_LIPOPROTEIN"/>
    <property type="match status" value="1"/>
</dbReference>
<dbReference type="EMBL" id="JAERTZ010000032">
    <property type="protein sequence ID" value="MBL1379191.1"/>
    <property type="molecule type" value="Genomic_DNA"/>
</dbReference>
<evidence type="ECO:0000313" key="1">
    <source>
        <dbReference type="EMBL" id="MBL1379191.1"/>
    </source>
</evidence>
<dbReference type="RefSeq" id="WP_202088278.1">
    <property type="nucleotide sequence ID" value="NZ_JAERTZ010000032.1"/>
</dbReference>
<gene>
    <name evidence="1" type="ORF">JKV55_17970</name>
</gene>
<dbReference type="Proteomes" id="UP000638570">
    <property type="component" value="Unassembled WGS sequence"/>
</dbReference>
<proteinExistence type="predicted"/>
<accession>A0ABS1QWQ8</accession>
<evidence type="ECO:0000313" key="2">
    <source>
        <dbReference type="Proteomes" id="UP000638570"/>
    </source>
</evidence>
<organism evidence="1 2">
    <name type="scientific">Zobellella iuensis</name>
    <dbReference type="NCBI Taxonomy" id="2803811"/>
    <lineage>
        <taxon>Bacteria</taxon>
        <taxon>Pseudomonadati</taxon>
        <taxon>Pseudomonadota</taxon>
        <taxon>Gammaproteobacteria</taxon>
        <taxon>Aeromonadales</taxon>
        <taxon>Aeromonadaceae</taxon>
        <taxon>Zobellella</taxon>
    </lineage>
</organism>
<comment type="caution">
    <text evidence="1">The sequence shown here is derived from an EMBL/GenBank/DDBJ whole genome shotgun (WGS) entry which is preliminary data.</text>
</comment>
<sequence>MIKAGLALTVFATLAGCASTDITSFTDPEFMGKKYNRFLVVTPGVNLEYASLLQGALCGAIIEKGGGCIRGLELFPPTRVYEEQAVTSMIQQKGIDGYLIVDYGGNVTREHNFGYVAQGNANVWGNTITAYGSAIPMSTFSRNDGYQVTLFDTATNKKSWVGGASTHAQGLANVTNSVFTSSLAKALAEQLSKAGHL</sequence>
<protein>
    <recommendedName>
        <fullName evidence="3">DUF4136 domain-containing protein</fullName>
    </recommendedName>
</protein>
<reference evidence="2" key="1">
    <citation type="submission" date="2021-01" db="EMBL/GenBank/DDBJ databases">
        <title>Genome public.</title>
        <authorList>
            <person name="Liu C."/>
            <person name="Sun Q."/>
        </authorList>
    </citation>
    <scope>NUCLEOTIDE SEQUENCE [LARGE SCALE GENOMIC DNA]</scope>
    <source>
        <strain evidence="2">CGMCC 1.18722</strain>
    </source>
</reference>
<keyword evidence="2" id="KW-1185">Reference proteome</keyword>
<evidence type="ECO:0008006" key="3">
    <source>
        <dbReference type="Google" id="ProtNLM"/>
    </source>
</evidence>